<dbReference type="InterPro" id="IPR046700">
    <property type="entry name" value="DUF6570"/>
</dbReference>
<protein>
    <recommendedName>
        <fullName evidence="1">DUF6570 domain-containing protein</fullName>
    </recommendedName>
</protein>
<keyword evidence="3" id="KW-1185">Reference proteome</keyword>
<evidence type="ECO:0000259" key="1">
    <source>
        <dbReference type="Pfam" id="PF20209"/>
    </source>
</evidence>
<dbReference type="Pfam" id="PF20209">
    <property type="entry name" value="DUF6570"/>
    <property type="match status" value="1"/>
</dbReference>
<organism evidence="2 3">
    <name type="scientific">Pieris macdunnoughi</name>
    <dbReference type="NCBI Taxonomy" id="345717"/>
    <lineage>
        <taxon>Eukaryota</taxon>
        <taxon>Metazoa</taxon>
        <taxon>Ecdysozoa</taxon>
        <taxon>Arthropoda</taxon>
        <taxon>Hexapoda</taxon>
        <taxon>Insecta</taxon>
        <taxon>Pterygota</taxon>
        <taxon>Neoptera</taxon>
        <taxon>Endopterygota</taxon>
        <taxon>Lepidoptera</taxon>
        <taxon>Glossata</taxon>
        <taxon>Ditrysia</taxon>
        <taxon>Papilionoidea</taxon>
        <taxon>Pieridae</taxon>
        <taxon>Pierinae</taxon>
        <taxon>Pieris</taxon>
    </lineage>
</organism>
<proteinExistence type="predicted"/>
<accession>A0A821W3U7</accession>
<comment type="caution">
    <text evidence="2">The sequence shown here is derived from an EMBL/GenBank/DDBJ whole genome shotgun (WGS) entry which is preliminary data.</text>
</comment>
<gene>
    <name evidence="2" type="ORF">PMACD_LOCUS12880</name>
</gene>
<dbReference type="EMBL" id="CAJOBZ010000053">
    <property type="protein sequence ID" value="CAF4919386.1"/>
    <property type="molecule type" value="Genomic_DNA"/>
</dbReference>
<sequence length="321" mass="36421">MEVQEAVASTLAALFAERTTAPKTRAQIQREYRQRITASRTPAQAAAARKSKNERQRNNRLRQASNLVIASGSLEATTTSSSRSGQRQPIFLVNDFGYACSVCDRLWFRNDLKPITAAQLKVISDWFIKENRQLSSEEYELVCNTCKKSLNKQSMPPLAKVNGFSYPDPPPGLPLLDPISERLNSRRLPFMQVRRLRHDFSYGIIGQVINVPVDVQEMVKCLPRQLDEDDVINVNIKRNLAQKSVDISGYMSKSTVTSWLTVLQNSPLYRLYEIKVDLSRLNHALPDFDNVEDDPSNRIENISAEQNPESEILASRQHTVM</sequence>
<dbReference type="Proteomes" id="UP000663880">
    <property type="component" value="Unassembled WGS sequence"/>
</dbReference>
<evidence type="ECO:0000313" key="2">
    <source>
        <dbReference type="EMBL" id="CAF4919386.1"/>
    </source>
</evidence>
<dbReference type="AlphaFoldDB" id="A0A821W3U7"/>
<dbReference type="OrthoDB" id="416437at2759"/>
<reference evidence="2" key="1">
    <citation type="submission" date="2021-02" db="EMBL/GenBank/DDBJ databases">
        <authorList>
            <person name="Steward A R."/>
        </authorList>
    </citation>
    <scope>NUCLEOTIDE SEQUENCE</scope>
</reference>
<name>A0A821W3U7_9NEOP</name>
<evidence type="ECO:0000313" key="3">
    <source>
        <dbReference type="Proteomes" id="UP000663880"/>
    </source>
</evidence>
<feature type="domain" description="DUF6570" evidence="1">
    <location>
        <begin position="153"/>
        <end position="281"/>
    </location>
</feature>